<dbReference type="Gene3D" id="1.20.1060.10">
    <property type="entry name" value="Taq DNA Polymerase, Chain T, domain 4"/>
    <property type="match status" value="1"/>
</dbReference>
<dbReference type="AlphaFoldDB" id="F4KQP4"/>
<dbReference type="FunFam" id="1.10.150.20:FF:000003">
    <property type="entry name" value="DNA polymerase I"/>
    <property type="match status" value="1"/>
</dbReference>
<dbReference type="Gene3D" id="3.40.50.1010">
    <property type="entry name" value="5'-nuclease"/>
    <property type="match status" value="1"/>
</dbReference>
<dbReference type="SMART" id="SM00279">
    <property type="entry name" value="HhH2"/>
    <property type="match status" value="1"/>
</dbReference>
<evidence type="ECO:0000256" key="13">
    <source>
        <dbReference type="ARBA" id="ARBA00023204"/>
    </source>
</evidence>
<dbReference type="CDD" id="cd08637">
    <property type="entry name" value="DNA_pol_A_pol_I_C"/>
    <property type="match status" value="1"/>
</dbReference>
<dbReference type="SUPFAM" id="SSF88723">
    <property type="entry name" value="PIN domain-like"/>
    <property type="match status" value="1"/>
</dbReference>
<keyword evidence="22" id="KW-1185">Reference proteome</keyword>
<dbReference type="InterPro" id="IPR036397">
    <property type="entry name" value="RNaseH_sf"/>
</dbReference>
<sequence length="935" mass="104900">MSDKKLFLLDGHALVYRAHFAFITKPLVNSKGVNTSAINGFTRQLWDLMRTEKPTHIAVAFDPHGPTFRHDMYEPYKANREEQPQDISIAIPWIKKIIEAMHIPIVMVQGYEADDVIGTLAKQAEKEGYTVYMVTPDKDYGQLVSENIFMYKPSRQGNGIEIMGVKEVCENWGIKRVDQVIDLLGLMGDAVDNIPGIPGVGEKTAAKLLDRFDTIEGVIANVNELKGKEKERVEQYAEQAMLSKKLAIIETQVPIQFNADQYIIDPMNREALSEIFKELEFRSLATQILGEGETRPSTPGPGQQGSLFGDTEPAIYTPQKGANLTAHSVAEKTIDNTPHEYHLVNSPEAMHKLAAELAQQSEFCFDTETTHVEPTQAELVGMSFAYKSGEAYYVPVPAGKENAQAVVEIFRPVLENEKILKIAQNLKYDAIVFKWYGVEVRGPYFDTMVAHYLLEPEMRHGMDYLAETYLSYSPISIEMLIGKKGKDQLNMSQIDLEKVTDYAAEDADITLQLKELFAPKLEEGGVQELFDTIECPLIKVLADLEYEGIRIDSDYLDVYSKELEIQIQTLEQSIYEQAGVKFNIGSPKQVGDLLFERLKVPYKGAKTKTGQYSTDEDKLLELAPEFPIIQTILNFRGLAKLKSTYVDALPKMVNPRTGRIHSSFNQALAATGRLSSNNPNLQNIPVRTPEGAKVRRAFIPRDDQHTLLSADYSQIELRLIADISGDVAMLEAFQNNQDIHTATAAKVFNVPFDLVTREQRYQAKTVNFSILYGAGATNLSRQLSIKRTEAKELIDAYFALYSGLKGYMVTVVEDARKNGYVTTLMGRRRYLREINSKSSLERSNAERVAVNTPVQGSAADMIKVAMVNIHQALLEQGLKTKMILQVHDELVFDVPNEELEIVKPIIVEKMRSALPKLKVPIEVGLGTGQNWLEAH</sequence>
<dbReference type="GO" id="GO:0006302">
    <property type="term" value="P:double-strand break repair"/>
    <property type="evidence" value="ECO:0007669"/>
    <property type="project" value="TreeGrafter"/>
</dbReference>
<dbReference type="RefSeq" id="WP_013765559.1">
    <property type="nucleotide sequence ID" value="NC_015510.1"/>
</dbReference>
<dbReference type="CDD" id="cd06139">
    <property type="entry name" value="DNA_polA_I_Ecoli_like_exo"/>
    <property type="match status" value="1"/>
</dbReference>
<dbReference type="InterPro" id="IPR008918">
    <property type="entry name" value="HhH2"/>
</dbReference>
<dbReference type="PRINTS" id="PR00868">
    <property type="entry name" value="DNAPOLI"/>
</dbReference>
<evidence type="ECO:0000256" key="1">
    <source>
        <dbReference type="ARBA" id="ARBA00007705"/>
    </source>
</evidence>
<keyword evidence="12 16" id="KW-0238">DNA-binding</keyword>
<dbReference type="OrthoDB" id="9806424at2"/>
<name>F4KQP4_HALH1</name>
<dbReference type="NCBIfam" id="NF004397">
    <property type="entry name" value="PRK05755.1"/>
    <property type="match status" value="1"/>
</dbReference>
<keyword evidence="8 16" id="KW-0227">DNA damage</keyword>
<keyword evidence="5 16" id="KW-0548">Nucleotidyltransferase</keyword>
<evidence type="ECO:0000256" key="9">
    <source>
        <dbReference type="ARBA" id="ARBA00022801"/>
    </source>
</evidence>
<evidence type="ECO:0000256" key="17">
    <source>
        <dbReference type="SAM" id="MobiDB-lite"/>
    </source>
</evidence>
<organism evidence="21 22">
    <name type="scientific">Haliscomenobacter hydrossis (strain ATCC 27775 / DSM 1100 / LMG 10767 / O)</name>
    <dbReference type="NCBI Taxonomy" id="760192"/>
    <lineage>
        <taxon>Bacteria</taxon>
        <taxon>Pseudomonadati</taxon>
        <taxon>Bacteroidota</taxon>
        <taxon>Saprospiria</taxon>
        <taxon>Saprospirales</taxon>
        <taxon>Haliscomenobacteraceae</taxon>
        <taxon>Haliscomenobacter</taxon>
    </lineage>
</organism>
<dbReference type="HOGENOM" id="CLU_004675_0_0_10"/>
<feature type="domain" description="5'-3' exonuclease" evidence="19">
    <location>
        <begin position="4"/>
        <end position="265"/>
    </location>
</feature>
<feature type="compositionally biased region" description="Polar residues" evidence="17">
    <location>
        <begin position="295"/>
        <end position="306"/>
    </location>
</feature>
<dbReference type="NCBIfam" id="TIGR00593">
    <property type="entry name" value="pola"/>
    <property type="match status" value="1"/>
</dbReference>
<evidence type="ECO:0000256" key="3">
    <source>
        <dbReference type="ARBA" id="ARBA00020311"/>
    </source>
</evidence>
<dbReference type="InterPro" id="IPR043502">
    <property type="entry name" value="DNA/RNA_pol_sf"/>
</dbReference>
<keyword evidence="6 16" id="KW-0235">DNA replication</keyword>
<protein>
    <recommendedName>
        <fullName evidence="3 15">DNA polymerase I</fullName>
        <ecNumber evidence="2 15">2.7.7.7</ecNumber>
    </recommendedName>
</protein>
<dbReference type="GO" id="GO:0008409">
    <property type="term" value="F:5'-3' exonuclease activity"/>
    <property type="evidence" value="ECO:0007669"/>
    <property type="project" value="UniProtKB-UniRule"/>
</dbReference>
<keyword evidence="7" id="KW-0540">Nuclease</keyword>
<comment type="similarity">
    <text evidence="1 16">Belongs to the DNA polymerase type-A family.</text>
</comment>
<comment type="function">
    <text evidence="16">In addition to polymerase activity, this DNA polymerase exhibits 3'-5' and 5'-3' exonuclease activity.</text>
</comment>
<feature type="domain" description="DNA-directed DNA polymerase family A palm" evidence="20">
    <location>
        <begin position="691"/>
        <end position="898"/>
    </location>
</feature>
<dbReference type="EMBL" id="CP002691">
    <property type="protein sequence ID" value="AEE51017.1"/>
    <property type="molecule type" value="Genomic_DNA"/>
</dbReference>
<dbReference type="CDD" id="cd09898">
    <property type="entry name" value="H3TH_53EXO"/>
    <property type="match status" value="1"/>
</dbReference>
<dbReference type="SUPFAM" id="SSF47807">
    <property type="entry name" value="5' to 3' exonuclease, C-terminal subdomain"/>
    <property type="match status" value="1"/>
</dbReference>
<dbReference type="Proteomes" id="UP000008461">
    <property type="component" value="Chromosome"/>
</dbReference>
<dbReference type="InterPro" id="IPR018320">
    <property type="entry name" value="DNA_polymerase_1"/>
</dbReference>
<evidence type="ECO:0000313" key="21">
    <source>
        <dbReference type="EMBL" id="AEE51017.1"/>
    </source>
</evidence>
<dbReference type="InterPro" id="IPR020045">
    <property type="entry name" value="DNA_polI_H3TH"/>
</dbReference>
<evidence type="ECO:0000256" key="10">
    <source>
        <dbReference type="ARBA" id="ARBA00022839"/>
    </source>
</evidence>
<dbReference type="eggNOG" id="COG0749">
    <property type="taxonomic scope" value="Bacteria"/>
</dbReference>
<keyword evidence="4 16" id="KW-0808">Transferase</keyword>
<comment type="catalytic activity">
    <reaction evidence="14 16">
        <text>DNA(n) + a 2'-deoxyribonucleoside 5'-triphosphate = DNA(n+1) + diphosphate</text>
        <dbReference type="Rhea" id="RHEA:22508"/>
        <dbReference type="Rhea" id="RHEA-COMP:17339"/>
        <dbReference type="Rhea" id="RHEA-COMP:17340"/>
        <dbReference type="ChEBI" id="CHEBI:33019"/>
        <dbReference type="ChEBI" id="CHEBI:61560"/>
        <dbReference type="ChEBI" id="CHEBI:173112"/>
        <dbReference type="EC" id="2.7.7.7"/>
    </reaction>
</comment>
<evidence type="ECO:0000256" key="5">
    <source>
        <dbReference type="ARBA" id="ARBA00022695"/>
    </source>
</evidence>
<dbReference type="Gene3D" id="3.30.420.10">
    <property type="entry name" value="Ribonuclease H-like superfamily/Ribonuclease H"/>
    <property type="match status" value="1"/>
</dbReference>
<dbReference type="Pfam" id="PF01612">
    <property type="entry name" value="DNA_pol_A_exo1"/>
    <property type="match status" value="1"/>
</dbReference>
<keyword evidence="10 16" id="KW-0269">Exonuclease</keyword>
<dbReference type="GO" id="GO:0006261">
    <property type="term" value="P:DNA-templated DNA replication"/>
    <property type="evidence" value="ECO:0007669"/>
    <property type="project" value="UniProtKB-UniRule"/>
</dbReference>
<evidence type="ECO:0000256" key="16">
    <source>
        <dbReference type="RuleBase" id="RU004460"/>
    </source>
</evidence>
<dbReference type="STRING" id="760192.Halhy_3156"/>
<reference evidence="21 22" key="1">
    <citation type="journal article" date="2011" name="Stand. Genomic Sci.">
        <title>Complete genome sequence of Haliscomenobacter hydrossis type strain (O).</title>
        <authorList>
            <consortium name="US DOE Joint Genome Institute (JGI-PGF)"/>
            <person name="Daligault H."/>
            <person name="Lapidus A."/>
            <person name="Zeytun A."/>
            <person name="Nolan M."/>
            <person name="Lucas S."/>
            <person name="Del Rio T.G."/>
            <person name="Tice H."/>
            <person name="Cheng J.F."/>
            <person name="Tapia R."/>
            <person name="Han C."/>
            <person name="Goodwin L."/>
            <person name="Pitluck S."/>
            <person name="Liolios K."/>
            <person name="Pagani I."/>
            <person name="Ivanova N."/>
            <person name="Huntemann M."/>
            <person name="Mavromatis K."/>
            <person name="Mikhailova N."/>
            <person name="Pati A."/>
            <person name="Chen A."/>
            <person name="Palaniappan K."/>
            <person name="Land M."/>
            <person name="Hauser L."/>
            <person name="Brambilla E.M."/>
            <person name="Rohde M."/>
            <person name="Verbarg S."/>
            <person name="Goker M."/>
            <person name="Bristow J."/>
            <person name="Eisen J.A."/>
            <person name="Markowitz V."/>
            <person name="Hugenholtz P."/>
            <person name="Kyrpides N.C."/>
            <person name="Klenk H.P."/>
            <person name="Woyke T."/>
        </authorList>
    </citation>
    <scope>NUCLEOTIDE SEQUENCE [LARGE SCALE GENOMIC DNA]</scope>
    <source>
        <strain evidence="22">ATCC 27775 / DSM 1100 / LMG 10767 / O</strain>
    </source>
</reference>
<keyword evidence="13 16" id="KW-0234">DNA repair</keyword>
<dbReference type="FunFam" id="3.40.50.1010:FF:000001">
    <property type="entry name" value="DNA polymerase I"/>
    <property type="match status" value="1"/>
</dbReference>
<dbReference type="InterPro" id="IPR002562">
    <property type="entry name" value="3'-5'_exonuclease_dom"/>
</dbReference>
<dbReference type="PANTHER" id="PTHR10133">
    <property type="entry name" value="DNA POLYMERASE I"/>
    <property type="match status" value="1"/>
</dbReference>
<evidence type="ECO:0000259" key="18">
    <source>
        <dbReference type="SMART" id="SM00474"/>
    </source>
</evidence>
<feature type="domain" description="3'-5' exonuclease" evidence="18">
    <location>
        <begin position="341"/>
        <end position="522"/>
    </location>
</feature>
<evidence type="ECO:0000259" key="20">
    <source>
        <dbReference type="SMART" id="SM00482"/>
    </source>
</evidence>
<dbReference type="FunFam" id="1.10.150.20:FF:000002">
    <property type="entry name" value="DNA polymerase I"/>
    <property type="match status" value="1"/>
</dbReference>
<dbReference type="GO" id="GO:0003677">
    <property type="term" value="F:DNA binding"/>
    <property type="evidence" value="ECO:0007669"/>
    <property type="project" value="UniProtKB-UniRule"/>
</dbReference>
<evidence type="ECO:0000256" key="6">
    <source>
        <dbReference type="ARBA" id="ARBA00022705"/>
    </source>
</evidence>
<dbReference type="Pfam" id="PF00476">
    <property type="entry name" value="DNA_pol_A"/>
    <property type="match status" value="1"/>
</dbReference>
<keyword evidence="11 16" id="KW-0239">DNA-directed DNA polymerase</keyword>
<evidence type="ECO:0000256" key="8">
    <source>
        <dbReference type="ARBA" id="ARBA00022763"/>
    </source>
</evidence>
<dbReference type="EC" id="2.7.7.7" evidence="2 15"/>
<dbReference type="InterPro" id="IPR012337">
    <property type="entry name" value="RNaseH-like_sf"/>
</dbReference>
<evidence type="ECO:0000313" key="22">
    <source>
        <dbReference type="Proteomes" id="UP000008461"/>
    </source>
</evidence>
<dbReference type="SUPFAM" id="SSF53098">
    <property type="entry name" value="Ribonuclease H-like"/>
    <property type="match status" value="1"/>
</dbReference>
<evidence type="ECO:0000256" key="7">
    <source>
        <dbReference type="ARBA" id="ARBA00022722"/>
    </source>
</evidence>
<evidence type="ECO:0000256" key="11">
    <source>
        <dbReference type="ARBA" id="ARBA00022932"/>
    </source>
</evidence>
<dbReference type="KEGG" id="hhy:Halhy_3156"/>
<evidence type="ECO:0000256" key="12">
    <source>
        <dbReference type="ARBA" id="ARBA00023125"/>
    </source>
</evidence>
<dbReference type="SMART" id="SM00475">
    <property type="entry name" value="53EXOc"/>
    <property type="match status" value="1"/>
</dbReference>
<dbReference type="GO" id="GO:0003887">
    <property type="term" value="F:DNA-directed DNA polymerase activity"/>
    <property type="evidence" value="ECO:0007669"/>
    <property type="project" value="UniProtKB-UniRule"/>
</dbReference>
<dbReference type="SUPFAM" id="SSF56672">
    <property type="entry name" value="DNA/RNA polymerases"/>
    <property type="match status" value="1"/>
</dbReference>
<dbReference type="InterPro" id="IPR002298">
    <property type="entry name" value="DNA_polymerase_A"/>
</dbReference>
<dbReference type="InterPro" id="IPR002421">
    <property type="entry name" value="5-3_exonuclease"/>
</dbReference>
<keyword evidence="9 16" id="KW-0378">Hydrolase</keyword>
<evidence type="ECO:0000256" key="14">
    <source>
        <dbReference type="ARBA" id="ARBA00049244"/>
    </source>
</evidence>
<dbReference type="InterPro" id="IPR001098">
    <property type="entry name" value="DNA-dir_DNA_pol_A_palm_dom"/>
</dbReference>
<evidence type="ECO:0000256" key="2">
    <source>
        <dbReference type="ARBA" id="ARBA00012417"/>
    </source>
</evidence>
<dbReference type="Pfam" id="PF01367">
    <property type="entry name" value="5_3_exonuc"/>
    <property type="match status" value="1"/>
</dbReference>
<dbReference type="SMART" id="SM00474">
    <property type="entry name" value="35EXOc"/>
    <property type="match status" value="1"/>
</dbReference>
<dbReference type="CDD" id="cd09859">
    <property type="entry name" value="PIN_53EXO"/>
    <property type="match status" value="1"/>
</dbReference>
<dbReference type="FunFam" id="1.20.1060.10:FF:000001">
    <property type="entry name" value="DNA polymerase I"/>
    <property type="match status" value="1"/>
</dbReference>
<dbReference type="InterPro" id="IPR036279">
    <property type="entry name" value="5-3_exonuclease_C_sf"/>
</dbReference>
<dbReference type="GO" id="GO:0008408">
    <property type="term" value="F:3'-5' exonuclease activity"/>
    <property type="evidence" value="ECO:0007669"/>
    <property type="project" value="UniProtKB-UniRule"/>
</dbReference>
<feature type="region of interest" description="Disordered" evidence="17">
    <location>
        <begin position="291"/>
        <end position="314"/>
    </location>
</feature>
<proteinExistence type="inferred from homology"/>
<accession>F4KQP4</accession>
<evidence type="ECO:0000256" key="15">
    <source>
        <dbReference type="NCBIfam" id="TIGR00593"/>
    </source>
</evidence>
<reference key="2">
    <citation type="submission" date="2011-04" db="EMBL/GenBank/DDBJ databases">
        <title>Complete sequence of chromosome of Haliscomenobacter hydrossis DSM 1100.</title>
        <authorList>
            <consortium name="US DOE Joint Genome Institute (JGI-PGF)"/>
            <person name="Lucas S."/>
            <person name="Han J."/>
            <person name="Lapidus A."/>
            <person name="Bruce D."/>
            <person name="Goodwin L."/>
            <person name="Pitluck S."/>
            <person name="Peters L."/>
            <person name="Kyrpides N."/>
            <person name="Mavromatis K."/>
            <person name="Ivanova N."/>
            <person name="Ovchinnikova G."/>
            <person name="Pagani I."/>
            <person name="Daligault H."/>
            <person name="Detter J.C."/>
            <person name="Han C."/>
            <person name="Land M."/>
            <person name="Hauser L."/>
            <person name="Markowitz V."/>
            <person name="Cheng J.-F."/>
            <person name="Hugenholtz P."/>
            <person name="Woyke T."/>
            <person name="Wu D."/>
            <person name="Verbarg S."/>
            <person name="Frueling A."/>
            <person name="Brambilla E."/>
            <person name="Klenk H.-P."/>
            <person name="Eisen J.A."/>
        </authorList>
    </citation>
    <scope>NUCLEOTIDE SEQUENCE</scope>
    <source>
        <strain>DSM 1100</strain>
    </source>
</reference>
<evidence type="ECO:0000259" key="19">
    <source>
        <dbReference type="SMART" id="SM00475"/>
    </source>
</evidence>
<dbReference type="InterPro" id="IPR020046">
    <property type="entry name" value="5-3_exonucl_a-hlix_arch_N"/>
</dbReference>
<dbReference type="PANTHER" id="PTHR10133:SF27">
    <property type="entry name" value="DNA POLYMERASE NU"/>
    <property type="match status" value="1"/>
</dbReference>
<evidence type="ECO:0000256" key="4">
    <source>
        <dbReference type="ARBA" id="ARBA00022679"/>
    </source>
</evidence>
<gene>
    <name evidence="16" type="primary">polA</name>
    <name evidence="21" type="ordered locus">Halhy_3156</name>
</gene>
<dbReference type="eggNOG" id="COG0258">
    <property type="taxonomic scope" value="Bacteria"/>
</dbReference>
<dbReference type="Pfam" id="PF02739">
    <property type="entry name" value="5_3_exonuc_N"/>
    <property type="match status" value="1"/>
</dbReference>
<dbReference type="Gene3D" id="3.30.70.370">
    <property type="match status" value="1"/>
</dbReference>
<dbReference type="SMART" id="SM00482">
    <property type="entry name" value="POLAc"/>
    <property type="match status" value="1"/>
</dbReference>
<dbReference type="InterPro" id="IPR029060">
    <property type="entry name" value="PIN-like_dom_sf"/>
</dbReference>
<dbReference type="Gene3D" id="1.10.150.20">
    <property type="entry name" value="5' to 3' exonuclease, C-terminal subdomain"/>
    <property type="match status" value="2"/>
</dbReference>